<keyword evidence="2" id="KW-1185">Reference proteome</keyword>
<proteinExistence type="predicted"/>
<dbReference type="AlphaFoldDB" id="A0A4Q2ITT2"/>
<dbReference type="Proteomes" id="UP000292347">
    <property type="component" value="Unassembled WGS sequence"/>
</dbReference>
<protein>
    <recommendedName>
        <fullName evidence="3">DUF3052 family protein</fullName>
    </recommendedName>
</protein>
<dbReference type="EMBL" id="SDPT01000002">
    <property type="protein sequence ID" value="RXZ31985.1"/>
    <property type="molecule type" value="Genomic_DNA"/>
</dbReference>
<gene>
    <name evidence="1" type="ORF">EO081_12410</name>
</gene>
<reference evidence="1 2" key="1">
    <citation type="submission" date="2019-01" db="EMBL/GenBank/DDBJ databases">
        <title>Sphingomonas mucosissima sp. nov. and Sphingomonas desiccabilis sp. nov., from biological soil crusts in the Colorado Plateau, USA.</title>
        <authorList>
            <person name="Zhu D."/>
        </authorList>
    </citation>
    <scope>NUCLEOTIDE SEQUENCE [LARGE SCALE GENOMIC DNA]</scope>
    <source>
        <strain evidence="1 2">CP1D</strain>
    </source>
</reference>
<evidence type="ECO:0008006" key="3">
    <source>
        <dbReference type="Google" id="ProtNLM"/>
    </source>
</evidence>
<comment type="caution">
    <text evidence="1">The sequence shown here is derived from an EMBL/GenBank/DDBJ whole genome shotgun (WGS) entry which is preliminary data.</text>
</comment>
<organism evidence="1 2">
    <name type="scientific">Sphingomonas desiccabilis</name>
    <dbReference type="NCBI Taxonomy" id="429134"/>
    <lineage>
        <taxon>Bacteria</taxon>
        <taxon>Pseudomonadati</taxon>
        <taxon>Pseudomonadota</taxon>
        <taxon>Alphaproteobacteria</taxon>
        <taxon>Sphingomonadales</taxon>
        <taxon>Sphingomonadaceae</taxon>
        <taxon>Sphingomonas</taxon>
    </lineage>
</organism>
<dbReference type="RefSeq" id="WP_129342198.1">
    <property type="nucleotide sequence ID" value="NZ_JACIDD010000002.1"/>
</dbReference>
<sequence length="132" mass="13849">MTPDSASLAAQLNLKRGMRVWVSGVPQEIAAAIDATVPGLSIEAAPSAGLDAALVVVPSREALATALERLRGLLAPSSFVWIGWRQGALGLDSPQLGDLVGPGWLVDVEPLVLVPGWRATKLVPRRRERVGG</sequence>
<evidence type="ECO:0000313" key="2">
    <source>
        <dbReference type="Proteomes" id="UP000292347"/>
    </source>
</evidence>
<evidence type="ECO:0000313" key="1">
    <source>
        <dbReference type="EMBL" id="RXZ31985.1"/>
    </source>
</evidence>
<accession>A0A4Q2ITT2</accession>
<name>A0A4Q2ITT2_9SPHN</name>
<dbReference type="OrthoDB" id="9800461at2"/>